<evidence type="ECO:0000256" key="2">
    <source>
        <dbReference type="ARBA" id="ARBA00004613"/>
    </source>
</evidence>
<evidence type="ECO:0000256" key="13">
    <source>
        <dbReference type="ARBA" id="ARBA00023288"/>
    </source>
</evidence>
<dbReference type="AlphaFoldDB" id="A0A165I0B4"/>
<dbReference type="GO" id="GO:0005886">
    <property type="term" value="C:plasma membrane"/>
    <property type="evidence" value="ECO:0007669"/>
    <property type="project" value="UniProtKB-SubCell"/>
</dbReference>
<dbReference type="InterPro" id="IPR051735">
    <property type="entry name" value="CFEM_domain"/>
</dbReference>
<dbReference type="EMBL" id="KV423935">
    <property type="protein sequence ID" value="KZT59973.1"/>
    <property type="molecule type" value="Genomic_DNA"/>
</dbReference>
<reference evidence="17 18" key="1">
    <citation type="journal article" date="2016" name="Mol. Biol. Evol.">
        <title>Comparative Genomics of Early-Diverging Mushroom-Forming Fungi Provides Insights into the Origins of Lignocellulose Decay Capabilities.</title>
        <authorList>
            <person name="Nagy L.G."/>
            <person name="Riley R."/>
            <person name="Tritt A."/>
            <person name="Adam C."/>
            <person name="Daum C."/>
            <person name="Floudas D."/>
            <person name="Sun H."/>
            <person name="Yadav J.S."/>
            <person name="Pangilinan J."/>
            <person name="Larsson K.H."/>
            <person name="Matsuura K."/>
            <person name="Barry K."/>
            <person name="Labutti K."/>
            <person name="Kuo R."/>
            <person name="Ohm R.A."/>
            <person name="Bhattacharya S.S."/>
            <person name="Shirouzu T."/>
            <person name="Yoshinaga Y."/>
            <person name="Martin F.M."/>
            <person name="Grigoriev I.V."/>
            <person name="Hibbett D.S."/>
        </authorList>
    </citation>
    <scope>NUCLEOTIDE SEQUENCE [LARGE SCALE GENOMIC DNA]</scope>
    <source>
        <strain evidence="17 18">HHB12733</strain>
    </source>
</reference>
<evidence type="ECO:0000256" key="9">
    <source>
        <dbReference type="ARBA" id="ARBA00023004"/>
    </source>
</evidence>
<gene>
    <name evidence="17" type="ORF">CALCODRAFT_492951</name>
</gene>
<dbReference type="STRING" id="1353952.A0A165I0B4"/>
<keyword evidence="7" id="KW-0479">Metal-binding</keyword>
<feature type="chain" id="PRO_5007858979" description="CFEM domain-containing protein" evidence="15">
    <location>
        <begin position="18"/>
        <end position="158"/>
    </location>
</feature>
<keyword evidence="12" id="KW-0325">Glycoprotein</keyword>
<dbReference type="InterPro" id="IPR008427">
    <property type="entry name" value="Extracellular_membr_CFEM_dom"/>
</dbReference>
<keyword evidence="5" id="KW-0964">Secreted</keyword>
<name>A0A165I0B4_9BASI</name>
<comment type="similarity">
    <text evidence="3">Belongs to the RBT5 family.</text>
</comment>
<evidence type="ECO:0000256" key="5">
    <source>
        <dbReference type="ARBA" id="ARBA00022525"/>
    </source>
</evidence>
<dbReference type="Pfam" id="PF05730">
    <property type="entry name" value="CFEM"/>
    <property type="match status" value="1"/>
</dbReference>
<evidence type="ECO:0000256" key="12">
    <source>
        <dbReference type="ARBA" id="ARBA00023180"/>
    </source>
</evidence>
<evidence type="ECO:0000259" key="16">
    <source>
        <dbReference type="PROSITE" id="PS52012"/>
    </source>
</evidence>
<dbReference type="InParanoid" id="A0A165I0B4"/>
<evidence type="ECO:0000256" key="8">
    <source>
        <dbReference type="ARBA" id="ARBA00022729"/>
    </source>
</evidence>
<organism evidence="17 18">
    <name type="scientific">Calocera cornea HHB12733</name>
    <dbReference type="NCBI Taxonomy" id="1353952"/>
    <lineage>
        <taxon>Eukaryota</taxon>
        <taxon>Fungi</taxon>
        <taxon>Dikarya</taxon>
        <taxon>Basidiomycota</taxon>
        <taxon>Agaricomycotina</taxon>
        <taxon>Dacrymycetes</taxon>
        <taxon>Dacrymycetales</taxon>
        <taxon>Dacrymycetaceae</taxon>
        <taxon>Calocera</taxon>
    </lineage>
</organism>
<evidence type="ECO:0000256" key="7">
    <source>
        <dbReference type="ARBA" id="ARBA00022723"/>
    </source>
</evidence>
<evidence type="ECO:0000256" key="1">
    <source>
        <dbReference type="ARBA" id="ARBA00004609"/>
    </source>
</evidence>
<keyword evidence="8 15" id="KW-0732">Signal</keyword>
<dbReference type="GO" id="GO:0005576">
    <property type="term" value="C:extracellular region"/>
    <property type="evidence" value="ECO:0007669"/>
    <property type="project" value="UniProtKB-SubCell"/>
</dbReference>
<dbReference type="PROSITE" id="PS52012">
    <property type="entry name" value="CFEM"/>
    <property type="match status" value="1"/>
</dbReference>
<evidence type="ECO:0000256" key="10">
    <source>
        <dbReference type="ARBA" id="ARBA00023136"/>
    </source>
</evidence>
<keyword evidence="9" id="KW-0408">Iron</keyword>
<evidence type="ECO:0000256" key="4">
    <source>
        <dbReference type="ARBA" id="ARBA00022475"/>
    </source>
</evidence>
<dbReference type="SMART" id="SM00747">
    <property type="entry name" value="CFEM"/>
    <property type="match status" value="1"/>
</dbReference>
<evidence type="ECO:0000256" key="3">
    <source>
        <dbReference type="ARBA" id="ARBA00010031"/>
    </source>
</evidence>
<proteinExistence type="inferred from homology"/>
<dbReference type="GO" id="GO:0046872">
    <property type="term" value="F:metal ion binding"/>
    <property type="evidence" value="ECO:0007669"/>
    <property type="project" value="UniProtKB-KW"/>
</dbReference>
<feature type="compositionally biased region" description="Low complexity" evidence="14">
    <location>
        <begin position="98"/>
        <end position="131"/>
    </location>
</feature>
<sequence length="158" mass="15449">MRFSFLLIASAPLAVLAGVVTRQSPPACLETCLGSLPNNLTTCDPTDFTCLCSSSVFLTAVTQCIDTECDTSDIESAEEYAVATCGAAGVQVTPAPIPGTSTSGSATSSPSGGSSSGSSSSSAPSPSQTTSGSILGLSPVSSVFVAGLAAVAGLMISL</sequence>
<feature type="domain" description="CFEM" evidence="16">
    <location>
        <begin position="1"/>
        <end position="113"/>
    </location>
</feature>
<dbReference type="Proteomes" id="UP000076842">
    <property type="component" value="Unassembled WGS sequence"/>
</dbReference>
<keyword evidence="10" id="KW-0472">Membrane</keyword>
<dbReference type="PANTHER" id="PTHR37928">
    <property type="entry name" value="CFEM DOMAIN PROTEIN (AFU_ORTHOLOGUE AFUA_6G14090)"/>
    <property type="match status" value="1"/>
</dbReference>
<comment type="subcellular location">
    <subcellularLocation>
        <location evidence="1">Cell membrane</location>
        <topology evidence="1">Lipid-anchor</topology>
        <topology evidence="1">GPI-anchor</topology>
    </subcellularLocation>
    <subcellularLocation>
        <location evidence="2">Secreted</location>
    </subcellularLocation>
</comment>
<evidence type="ECO:0000313" key="17">
    <source>
        <dbReference type="EMBL" id="KZT59973.1"/>
    </source>
</evidence>
<keyword evidence="11" id="KW-1015">Disulfide bond</keyword>
<dbReference type="PANTHER" id="PTHR37928:SF2">
    <property type="entry name" value="GPI ANCHORED CFEM DOMAIN PROTEIN (AFU_ORTHOLOGUE AFUA_6G10580)"/>
    <property type="match status" value="1"/>
</dbReference>
<keyword evidence="18" id="KW-1185">Reference proteome</keyword>
<keyword evidence="6" id="KW-0349">Heme</keyword>
<keyword evidence="13" id="KW-0449">Lipoprotein</keyword>
<evidence type="ECO:0000256" key="15">
    <source>
        <dbReference type="SAM" id="SignalP"/>
    </source>
</evidence>
<evidence type="ECO:0000256" key="11">
    <source>
        <dbReference type="ARBA" id="ARBA00023157"/>
    </source>
</evidence>
<evidence type="ECO:0000256" key="6">
    <source>
        <dbReference type="ARBA" id="ARBA00022617"/>
    </source>
</evidence>
<dbReference type="OrthoDB" id="3065412at2759"/>
<evidence type="ECO:0000256" key="14">
    <source>
        <dbReference type="SAM" id="MobiDB-lite"/>
    </source>
</evidence>
<accession>A0A165I0B4</accession>
<evidence type="ECO:0000313" key="18">
    <source>
        <dbReference type="Proteomes" id="UP000076842"/>
    </source>
</evidence>
<protein>
    <recommendedName>
        <fullName evidence="16">CFEM domain-containing protein</fullName>
    </recommendedName>
</protein>
<feature type="signal peptide" evidence="15">
    <location>
        <begin position="1"/>
        <end position="17"/>
    </location>
</feature>
<keyword evidence="4" id="KW-1003">Cell membrane</keyword>
<feature type="region of interest" description="Disordered" evidence="14">
    <location>
        <begin position="96"/>
        <end position="131"/>
    </location>
</feature>